<dbReference type="Proteomes" id="UP001154282">
    <property type="component" value="Unassembled WGS sequence"/>
</dbReference>
<organism evidence="3 4">
    <name type="scientific">Linum tenue</name>
    <dbReference type="NCBI Taxonomy" id="586396"/>
    <lineage>
        <taxon>Eukaryota</taxon>
        <taxon>Viridiplantae</taxon>
        <taxon>Streptophyta</taxon>
        <taxon>Embryophyta</taxon>
        <taxon>Tracheophyta</taxon>
        <taxon>Spermatophyta</taxon>
        <taxon>Magnoliopsida</taxon>
        <taxon>eudicotyledons</taxon>
        <taxon>Gunneridae</taxon>
        <taxon>Pentapetalae</taxon>
        <taxon>rosids</taxon>
        <taxon>fabids</taxon>
        <taxon>Malpighiales</taxon>
        <taxon>Linaceae</taxon>
        <taxon>Linum</taxon>
    </lineage>
</organism>
<sequence>MASNPSPKPEIGPDGLARESPIIAYTEKFSSSGICVFLSGNCRRAASITQVSVSLVVCNADKQVDAIWCRARACKSIHGDETNCWTLKKLVALEHLKMKIEVSTVKIRQAKVKEEQARKASEATLQALKDEEAMKQKLCEDLNQLVQESSVSQFTRLEELKSCLEALNPNRVYTASPHTGQPVGPMQNNPVTGASSVPPTPPPPDSSEDTGNAANQERNSQVPNGPNQQQPASGGVKKKAQVHGKGRGVLGAVPKRQPGWTGAGFDVDGRN</sequence>
<feature type="compositionally biased region" description="Polar residues" evidence="2">
    <location>
        <begin position="209"/>
        <end position="232"/>
    </location>
</feature>
<proteinExistence type="predicted"/>
<dbReference type="PANTHER" id="PTHR35315">
    <property type="entry name" value="ACI13"/>
    <property type="match status" value="1"/>
</dbReference>
<evidence type="ECO:0000256" key="1">
    <source>
        <dbReference type="SAM" id="Coils"/>
    </source>
</evidence>
<reference evidence="3" key="1">
    <citation type="submission" date="2022-08" db="EMBL/GenBank/DDBJ databases">
        <authorList>
            <person name="Gutierrez-Valencia J."/>
        </authorList>
    </citation>
    <scope>NUCLEOTIDE SEQUENCE</scope>
</reference>
<evidence type="ECO:0000313" key="4">
    <source>
        <dbReference type="Proteomes" id="UP001154282"/>
    </source>
</evidence>
<keyword evidence="1" id="KW-0175">Coiled coil</keyword>
<name>A0AAV0J2R9_9ROSI</name>
<feature type="coiled-coil region" evidence="1">
    <location>
        <begin position="111"/>
        <end position="148"/>
    </location>
</feature>
<protein>
    <submittedName>
        <fullName evidence="3">Uncharacterized protein</fullName>
    </submittedName>
</protein>
<feature type="compositionally biased region" description="Basic residues" evidence="2">
    <location>
        <begin position="236"/>
        <end position="246"/>
    </location>
</feature>
<accession>A0AAV0J2R9</accession>
<feature type="region of interest" description="Disordered" evidence="2">
    <location>
        <begin position="174"/>
        <end position="271"/>
    </location>
</feature>
<evidence type="ECO:0000313" key="3">
    <source>
        <dbReference type="EMBL" id="CAI0404086.1"/>
    </source>
</evidence>
<gene>
    <name evidence="3" type="ORF">LITE_LOCUS12318</name>
</gene>
<dbReference type="PANTHER" id="PTHR35315:SF1">
    <property type="entry name" value="RAB6-INTERACTING GOLGIN"/>
    <property type="match status" value="1"/>
</dbReference>
<evidence type="ECO:0000256" key="2">
    <source>
        <dbReference type="SAM" id="MobiDB-lite"/>
    </source>
</evidence>
<dbReference type="AlphaFoldDB" id="A0AAV0J2R9"/>
<keyword evidence="4" id="KW-1185">Reference proteome</keyword>
<dbReference type="EMBL" id="CAMGYJ010000004">
    <property type="protein sequence ID" value="CAI0404086.1"/>
    <property type="molecule type" value="Genomic_DNA"/>
</dbReference>
<comment type="caution">
    <text evidence="3">The sequence shown here is derived from an EMBL/GenBank/DDBJ whole genome shotgun (WGS) entry which is preliminary data.</text>
</comment>